<evidence type="ECO:0000256" key="4">
    <source>
        <dbReference type="ARBA" id="ARBA00023002"/>
    </source>
</evidence>
<accession>A0A6A7Y7F1</accession>
<reference evidence="9 10" key="1">
    <citation type="submission" date="2019-09" db="EMBL/GenBank/DDBJ databases">
        <title>Segnochrobactrum spirostomi gen. nov., sp. nov., isolated from the ciliate Spirostomum cf. yagiui and description of a novel family, Segnochrobactraceae fam. nov. within the order Rhizobiales of the class Alphaproteobacteria.</title>
        <authorList>
            <person name="Akter S."/>
            <person name="Shazib S.U.A."/>
            <person name="Shin M.K."/>
        </authorList>
    </citation>
    <scope>NUCLEOTIDE SEQUENCE [LARGE SCALE GENOMIC DNA]</scope>
    <source>
        <strain evidence="9 10">Sp-1</strain>
    </source>
</reference>
<evidence type="ECO:0000313" key="10">
    <source>
        <dbReference type="Proteomes" id="UP000332515"/>
    </source>
</evidence>
<keyword evidence="4 8" id="KW-0560">Oxidoreductase</keyword>
<dbReference type="PRINTS" id="PR00463">
    <property type="entry name" value="EP450I"/>
</dbReference>
<dbReference type="PANTHER" id="PTHR24291:SF50">
    <property type="entry name" value="BIFUNCTIONAL ALBAFLAVENONE MONOOXYGENASE_TERPENE SYNTHASE"/>
    <property type="match status" value="1"/>
</dbReference>
<evidence type="ECO:0000256" key="6">
    <source>
        <dbReference type="ARBA" id="ARBA00023033"/>
    </source>
</evidence>
<evidence type="ECO:0000256" key="3">
    <source>
        <dbReference type="ARBA" id="ARBA00022723"/>
    </source>
</evidence>
<dbReference type="EMBL" id="VWNA01000003">
    <property type="protein sequence ID" value="MQT15183.1"/>
    <property type="molecule type" value="Genomic_DNA"/>
</dbReference>
<keyword evidence="6 8" id="KW-0503">Monooxygenase</keyword>
<dbReference type="Proteomes" id="UP000332515">
    <property type="component" value="Unassembled WGS sequence"/>
</dbReference>
<evidence type="ECO:0000256" key="5">
    <source>
        <dbReference type="ARBA" id="ARBA00023004"/>
    </source>
</evidence>
<feature type="binding site" description="axial binding residue" evidence="7">
    <location>
        <position position="416"/>
    </location>
    <ligand>
        <name>heme</name>
        <dbReference type="ChEBI" id="CHEBI:30413"/>
    </ligand>
    <ligandPart>
        <name>Fe</name>
        <dbReference type="ChEBI" id="CHEBI:18248"/>
    </ligandPart>
</feature>
<sequence length="478" mass="53595">MYLGLYKPARVVEERGDDYFVAAHPEPRKTPPSIVSMVLGARHSLIGNWTEDDYRSGVDSFRILNRQLVLVNSPEWVRYVMATAHHNYERKSPQMRRALEGLLGDGLFISDGPTWAARRPLVADIVHKKRVPEFAPTIEEITVAKADQWREMPPGEEFNIVSEMAALTAEIIAKTVFGRNLGGEAANRVVNGFSRYQKTIDSFNLGYFLGLDEGWKVRLGPGKRRAIRMVHAVVDDVITAHLDGHGDAGSMVDLLLRRNARNPESALDVTALRNEAATIFMAGHETTATTLAWAWYLLDNAPWVRSAMLTEIDTVCGDRTPTLEDLPRLDWCKSVIQETLRLYPPVPLLPRQARDADRIGAVDVEKGALVMIAPWLLHRARDLWDRPNHFLPERFLNDARIEPYTFIPFSVGPRICAGLNFGLSEAILCLAILAQRFSIRVRPGYRVEPVCRLTLRPNGGLPVTIEPRRWASVSGAAA</sequence>
<dbReference type="GO" id="GO:0016705">
    <property type="term" value="F:oxidoreductase activity, acting on paired donors, with incorporation or reduction of molecular oxygen"/>
    <property type="evidence" value="ECO:0007669"/>
    <property type="project" value="InterPro"/>
</dbReference>
<evidence type="ECO:0000313" key="9">
    <source>
        <dbReference type="EMBL" id="MQT15183.1"/>
    </source>
</evidence>
<evidence type="ECO:0000256" key="7">
    <source>
        <dbReference type="PIRSR" id="PIRSR602401-1"/>
    </source>
</evidence>
<protein>
    <submittedName>
        <fullName evidence="9">Cytochrome P450</fullName>
    </submittedName>
</protein>
<dbReference type="SUPFAM" id="SSF48264">
    <property type="entry name" value="Cytochrome P450"/>
    <property type="match status" value="1"/>
</dbReference>
<dbReference type="PANTHER" id="PTHR24291">
    <property type="entry name" value="CYTOCHROME P450 FAMILY 4"/>
    <property type="match status" value="1"/>
</dbReference>
<gene>
    <name evidence="9" type="ORF">F0357_21485</name>
</gene>
<keyword evidence="2 7" id="KW-0349">Heme</keyword>
<comment type="caution">
    <text evidence="9">The sequence shown here is derived from an EMBL/GenBank/DDBJ whole genome shotgun (WGS) entry which is preliminary data.</text>
</comment>
<dbReference type="Gene3D" id="1.10.630.10">
    <property type="entry name" value="Cytochrome P450"/>
    <property type="match status" value="1"/>
</dbReference>
<evidence type="ECO:0000256" key="2">
    <source>
        <dbReference type="ARBA" id="ARBA00022617"/>
    </source>
</evidence>
<evidence type="ECO:0000256" key="8">
    <source>
        <dbReference type="RuleBase" id="RU000461"/>
    </source>
</evidence>
<dbReference type="InterPro" id="IPR002401">
    <property type="entry name" value="Cyt_P450_E_grp-I"/>
</dbReference>
<proteinExistence type="inferred from homology"/>
<keyword evidence="5 7" id="KW-0408">Iron</keyword>
<dbReference type="PRINTS" id="PR00385">
    <property type="entry name" value="P450"/>
</dbReference>
<comment type="similarity">
    <text evidence="1 8">Belongs to the cytochrome P450 family.</text>
</comment>
<dbReference type="InterPro" id="IPR036396">
    <property type="entry name" value="Cyt_P450_sf"/>
</dbReference>
<dbReference type="InterPro" id="IPR050196">
    <property type="entry name" value="Cytochrome_P450_Monoox"/>
</dbReference>
<comment type="cofactor">
    <cofactor evidence="7">
        <name>heme</name>
        <dbReference type="ChEBI" id="CHEBI:30413"/>
    </cofactor>
</comment>
<name>A0A6A7Y7F1_9HYPH</name>
<keyword evidence="3 7" id="KW-0479">Metal-binding</keyword>
<dbReference type="PROSITE" id="PS00086">
    <property type="entry name" value="CYTOCHROME_P450"/>
    <property type="match status" value="1"/>
</dbReference>
<dbReference type="InterPro" id="IPR017972">
    <property type="entry name" value="Cyt_P450_CS"/>
</dbReference>
<dbReference type="GO" id="GO:0020037">
    <property type="term" value="F:heme binding"/>
    <property type="evidence" value="ECO:0007669"/>
    <property type="project" value="InterPro"/>
</dbReference>
<dbReference type="Pfam" id="PF00067">
    <property type="entry name" value="p450"/>
    <property type="match status" value="1"/>
</dbReference>
<evidence type="ECO:0000256" key="1">
    <source>
        <dbReference type="ARBA" id="ARBA00010617"/>
    </source>
</evidence>
<dbReference type="GO" id="GO:0005506">
    <property type="term" value="F:iron ion binding"/>
    <property type="evidence" value="ECO:0007669"/>
    <property type="project" value="InterPro"/>
</dbReference>
<dbReference type="AlphaFoldDB" id="A0A6A7Y7F1"/>
<dbReference type="InterPro" id="IPR001128">
    <property type="entry name" value="Cyt_P450"/>
</dbReference>
<dbReference type="GO" id="GO:0004497">
    <property type="term" value="F:monooxygenase activity"/>
    <property type="evidence" value="ECO:0007669"/>
    <property type="project" value="UniProtKB-KW"/>
</dbReference>
<organism evidence="9 10">
    <name type="scientific">Segnochrobactrum spirostomi</name>
    <dbReference type="NCBI Taxonomy" id="2608987"/>
    <lineage>
        <taxon>Bacteria</taxon>
        <taxon>Pseudomonadati</taxon>
        <taxon>Pseudomonadota</taxon>
        <taxon>Alphaproteobacteria</taxon>
        <taxon>Hyphomicrobiales</taxon>
        <taxon>Segnochrobactraceae</taxon>
        <taxon>Segnochrobactrum</taxon>
    </lineage>
</organism>
<dbReference type="RefSeq" id="WP_153489792.1">
    <property type="nucleotide sequence ID" value="NZ_VWNA01000003.1"/>
</dbReference>
<keyword evidence="10" id="KW-1185">Reference proteome</keyword>